<dbReference type="EMBL" id="JBFOHL010000014">
    <property type="protein sequence ID" value="MEW9625460.1"/>
    <property type="molecule type" value="Genomic_DNA"/>
</dbReference>
<dbReference type="Gene3D" id="3.40.50.2000">
    <property type="entry name" value="Glycogen Phosphorylase B"/>
    <property type="match status" value="2"/>
</dbReference>
<dbReference type="SUPFAM" id="SSF53448">
    <property type="entry name" value="Nucleotide-diphospho-sugar transferases"/>
    <property type="match status" value="2"/>
</dbReference>
<dbReference type="PANTHER" id="PTHR43179">
    <property type="entry name" value="RHAMNOSYLTRANSFERASE WBBL"/>
    <property type="match status" value="1"/>
</dbReference>
<dbReference type="InterPro" id="IPR029044">
    <property type="entry name" value="Nucleotide-diphossugar_trans"/>
</dbReference>
<comment type="caution">
    <text evidence="2">The sequence shown here is derived from an EMBL/GenBank/DDBJ whole genome shotgun (WGS) entry which is preliminary data.</text>
</comment>
<dbReference type="Pfam" id="PF00535">
    <property type="entry name" value="Glycos_transf_2"/>
    <property type="match status" value="1"/>
</dbReference>
<reference evidence="2 3" key="1">
    <citation type="submission" date="2024-06" db="EMBL/GenBank/DDBJ databases">
        <authorList>
            <person name="Woo H."/>
        </authorList>
    </citation>
    <scope>NUCLEOTIDE SEQUENCE [LARGE SCALE GENOMIC DNA]</scope>
    <source>
        <strain evidence="2 3">S2-g</strain>
    </source>
</reference>
<gene>
    <name evidence="2" type="ORF">ABQJ56_14620</name>
</gene>
<feature type="domain" description="Glycosyltransferase 2-like" evidence="1">
    <location>
        <begin position="764"/>
        <end position="944"/>
    </location>
</feature>
<proteinExistence type="predicted"/>
<evidence type="ECO:0000313" key="3">
    <source>
        <dbReference type="Proteomes" id="UP001556170"/>
    </source>
</evidence>
<dbReference type="PANTHER" id="PTHR43179:SF7">
    <property type="entry name" value="RHAMNOSYLTRANSFERASE WBBL"/>
    <property type="match status" value="1"/>
</dbReference>
<accession>A0ABV3QS54</accession>
<dbReference type="CDD" id="cd04186">
    <property type="entry name" value="GT_2_like_c"/>
    <property type="match status" value="1"/>
</dbReference>
<dbReference type="Gene3D" id="3.90.550.10">
    <property type="entry name" value="Spore Coat Polysaccharide Biosynthesis Protein SpsA, Chain A"/>
    <property type="match status" value="2"/>
</dbReference>
<protein>
    <submittedName>
        <fullName evidence="2">Glycosyltransferase</fullName>
        <ecNumber evidence="2">2.4.-.-</ecNumber>
    </submittedName>
</protein>
<sequence length="1379" mass="151634">MSVVEERLAQNHAEFQDLLDCMEKAIDGDDPDAAIELARAAATIAWLKGCGIFASPRLEALMARVGRALPQAGPTQQRSSGRRRVLTIMSAGYAVGGHTRLACRWMALDTCSSHTLVTTRQDGASLPRVVEELVENGIIRLETLDHGSSMERAASLRRLLSDADLAVLHTHPNDPLPVVALAGMESPPPVLFEDHASHVFWLGASVSNLIVSLCESATRVTVARRGVPQSHIGWTPIPLDLTNLGPSPDIDTRARYGVPHDAPLLMSCGSAYKFVPIDGVSTAALLAPLLDERPDVHVLLVGPPSDPVGTSLATDHPGRVHLAGNIARQDELHAAYAACDIYLDVAPFPSNTALCEAAALGKPVLKFAPQAWTDCGFTIDLDAIPSPLYVSHDADDYRQKLRALIDSPALRARRGQLVGDMLRLCHGDSLFQNQIEALYQRAAELPRIELDAVAAAPRVELLDVLLAKLADNLALVSQPATGQGEIAFHPVSAEEQYRRWQAQQRLGAGHAALARNRIAGSTDFHILIADDGADPEQLVRTLQSLNRQSFPAKAVTVLGNAELAVSEDVVIHPMAEGWASAFNEVAATSHADWLLPLRAGDVLEDDALLLLADKATTHPGMACCYADEDSWSPGGPAAPILKPDMNLDLLRSYPYTGHMLAMRREHLLAIGGLQEQAGVMATYDHVFRCIEQFGLGSIGHVAEPILHSATPFGTWLAASDTGTLGKQVLASHLERLGIAHEILPGVLAGSHRVTYRHPRQPPVSIIIPTRDQLPMLNGLIDSLLAKTSYRNYELLIVDNDSRDPAACAYLDGIERLDNPQLRVLRWPHPFNYSAINNFAAAQARGEYLILLNNDTAVLHEDWIEALLNHAQRPEVGIVGAKLHYPDGRIQHAGVVLGLRGPADHPFIGEAMDAPGYMHRLQVDQNYTAVTAACLMIRKSVYEEVGGLDEQDFKVSYNDVDLCLKVHQAGYLTVWTPHARLMHEGSVSQNKVDTSAREARHARFKGEQQAMYRKWLPLLARDPAYNRNLSLAGNGFDLDQARRLAWQPFEQPLLPRLFCVAADANGCGHYRIRQPFLAMQREGLAEGMVAPVHLEPVAMERYAPSTIVLQRQLTDAQIETMRGYRDFSRAFKVYELDDYLPNLPLKSVHRDGVPRDILKSLRKAVALTDRFVVSTAPLAEQFADLHSDIRVAPNRLPVDWWGQLTAQRREGGKPRVGWAGGSSHRGDLELIADVVRELAGEVEWVFFGMCPEKLRPHVHEHHEGVTIDKYPAALAALDLDLALAPLEDNLFNACKSNLRLLEYGACGFPVVCSDIVCYRGDLPVTRVRNRFKEWVDAIRMHVSDLDANAKMGDMLRETVRRDWMLSGDNLVAWRDAWLPD</sequence>
<dbReference type="Proteomes" id="UP001556170">
    <property type="component" value="Unassembled WGS sequence"/>
</dbReference>
<keyword evidence="3" id="KW-1185">Reference proteome</keyword>
<dbReference type="InterPro" id="IPR001173">
    <property type="entry name" value="Glyco_trans_2-like"/>
</dbReference>
<keyword evidence="2" id="KW-0808">Transferase</keyword>
<dbReference type="GO" id="GO:0016757">
    <property type="term" value="F:glycosyltransferase activity"/>
    <property type="evidence" value="ECO:0007669"/>
    <property type="project" value="UniProtKB-KW"/>
</dbReference>
<keyword evidence="2" id="KW-0328">Glycosyltransferase</keyword>
<dbReference type="EC" id="2.4.-.-" evidence="2"/>
<dbReference type="RefSeq" id="WP_367845753.1">
    <property type="nucleotide sequence ID" value="NZ_JBFOHL010000014.1"/>
</dbReference>
<dbReference type="SUPFAM" id="SSF53756">
    <property type="entry name" value="UDP-Glycosyltransferase/glycogen phosphorylase"/>
    <property type="match status" value="2"/>
</dbReference>
<name>A0ABV3QS54_9GAMM</name>
<organism evidence="2 3">
    <name type="scientific">Rhodanobacter geophilus</name>
    <dbReference type="NCBI Taxonomy" id="3162488"/>
    <lineage>
        <taxon>Bacteria</taxon>
        <taxon>Pseudomonadati</taxon>
        <taxon>Pseudomonadota</taxon>
        <taxon>Gammaproteobacteria</taxon>
        <taxon>Lysobacterales</taxon>
        <taxon>Rhodanobacteraceae</taxon>
        <taxon>Rhodanobacter</taxon>
    </lineage>
</organism>
<evidence type="ECO:0000259" key="1">
    <source>
        <dbReference type="Pfam" id="PF00535"/>
    </source>
</evidence>
<evidence type="ECO:0000313" key="2">
    <source>
        <dbReference type="EMBL" id="MEW9625460.1"/>
    </source>
</evidence>